<sequence length="354" mass="41373">MEINADLDEKLTRIRSLDFDNQEVIKRLKELLEKANNLYQLIASKYTEESQVDRNLLTLFQEFLKGNTWIHDHNPKDFKTHPSNPDKNISILEYNLLDIRDLVKEMDLDNVRKVFGGTLEKMDEPKQFLECYSNLNTTSSDTKELLALPGKVWNFDPKVLEGTVEMIGMFKDAYKMVEEIKEWKVASNPEIENFPFDGEDVKAVSDGINVLETIRNVQNGWKMMKTLDIGNSGIKEPWDLLDFSLSQFFEILSNQKIWSLSNVIFPTNLPIDTIRTFIQDEYLENQRNDILNFLREIQKLENDFPEYPNKLYKLNKAMSEMREWENGKMIPVKKMVDCFEIECDVSLEVPGSSK</sequence>
<gene>
    <name evidence="1" type="primary">Cnig_chr_II.g4424</name>
    <name evidence="1" type="ORF">B9Z55_004424</name>
</gene>
<evidence type="ECO:0008006" key="3">
    <source>
        <dbReference type="Google" id="ProtNLM"/>
    </source>
</evidence>
<protein>
    <recommendedName>
        <fullName evidence="3">Fibrillar collagen NC1 domain-containing protein</fullName>
    </recommendedName>
</protein>
<comment type="caution">
    <text evidence="1">The sequence shown here is derived from an EMBL/GenBank/DDBJ whole genome shotgun (WGS) entry which is preliminary data.</text>
</comment>
<dbReference type="Proteomes" id="UP000230233">
    <property type="component" value="Chromosome II"/>
</dbReference>
<dbReference type="EMBL" id="PDUG01000002">
    <property type="protein sequence ID" value="PIC43839.1"/>
    <property type="molecule type" value="Genomic_DNA"/>
</dbReference>
<organism evidence="1 2">
    <name type="scientific">Caenorhabditis nigoni</name>
    <dbReference type="NCBI Taxonomy" id="1611254"/>
    <lineage>
        <taxon>Eukaryota</taxon>
        <taxon>Metazoa</taxon>
        <taxon>Ecdysozoa</taxon>
        <taxon>Nematoda</taxon>
        <taxon>Chromadorea</taxon>
        <taxon>Rhabditida</taxon>
        <taxon>Rhabditina</taxon>
        <taxon>Rhabditomorpha</taxon>
        <taxon>Rhabditoidea</taxon>
        <taxon>Rhabditidae</taxon>
        <taxon>Peloderinae</taxon>
        <taxon>Caenorhabditis</taxon>
    </lineage>
</organism>
<proteinExistence type="predicted"/>
<accession>A0A2G5UWH8</accession>
<reference evidence="2" key="1">
    <citation type="submission" date="2017-10" db="EMBL/GenBank/DDBJ databases">
        <title>Rapid genome shrinkage in a self-fertile nematode reveals novel sperm competition proteins.</title>
        <authorList>
            <person name="Yin D."/>
            <person name="Schwarz E.M."/>
            <person name="Thomas C.G."/>
            <person name="Felde R.L."/>
            <person name="Korf I.F."/>
            <person name="Cutter A.D."/>
            <person name="Schartner C.M."/>
            <person name="Ralston E.J."/>
            <person name="Meyer B.J."/>
            <person name="Haag E.S."/>
        </authorList>
    </citation>
    <scope>NUCLEOTIDE SEQUENCE [LARGE SCALE GENOMIC DNA]</scope>
    <source>
        <strain evidence="2">JU1422</strain>
    </source>
</reference>
<dbReference type="OrthoDB" id="5881493at2759"/>
<dbReference type="AlphaFoldDB" id="A0A2G5UWH8"/>
<evidence type="ECO:0000313" key="2">
    <source>
        <dbReference type="Proteomes" id="UP000230233"/>
    </source>
</evidence>
<name>A0A2G5UWH8_9PELO</name>
<keyword evidence="2" id="KW-1185">Reference proteome</keyword>
<evidence type="ECO:0000313" key="1">
    <source>
        <dbReference type="EMBL" id="PIC43839.1"/>
    </source>
</evidence>
<dbReference type="STRING" id="1611254.A0A2G5UWH8"/>